<dbReference type="PANTHER" id="PTHR10272:SF0">
    <property type="entry name" value="PLATELET-ACTIVATING FACTOR ACETYLHYDROLASE"/>
    <property type="match status" value="1"/>
</dbReference>
<dbReference type="Proteomes" id="UP001437256">
    <property type="component" value="Unassembled WGS sequence"/>
</dbReference>
<keyword evidence="2" id="KW-0378">Hydrolase</keyword>
<dbReference type="Gene3D" id="3.40.50.1820">
    <property type="entry name" value="alpha/beta hydrolase"/>
    <property type="match status" value="1"/>
</dbReference>
<organism evidence="5 6">
    <name type="scientific">Marasmius tenuissimus</name>
    <dbReference type="NCBI Taxonomy" id="585030"/>
    <lineage>
        <taxon>Eukaryota</taxon>
        <taxon>Fungi</taxon>
        <taxon>Dikarya</taxon>
        <taxon>Basidiomycota</taxon>
        <taxon>Agaricomycotina</taxon>
        <taxon>Agaricomycetes</taxon>
        <taxon>Agaricomycetidae</taxon>
        <taxon>Agaricales</taxon>
        <taxon>Marasmiineae</taxon>
        <taxon>Marasmiaceae</taxon>
        <taxon>Marasmius</taxon>
    </lineage>
</organism>
<sequence length="274" mass="31334">MATCHLLAWARRQSYCLQKPIFYIPKDDALPDESRTEPHPLRTDQLLVRHHEVYHTFQIFSRLVSGDTDTGLEIEKGGKLTPTNWLPSMDGKVPVRLDRMCLAGHSFGGCTVFSILSSKPPEGHSEIPVSHALIYDPWLEPFSTPGPLPVLADKTDDAKPRDDLPRMLVMNSEPFTRWDDHFSELQTAVRKWGPEARLLTLDFSDFTWLPFVRKKSKRILLEHMENMSISFLDGNIEERLKDLPPCKFEIRVGKKRNGSPKREIVGELGDVIVH</sequence>
<dbReference type="Pfam" id="PF03403">
    <property type="entry name" value="PAF-AH_p_II"/>
    <property type="match status" value="1"/>
</dbReference>
<evidence type="ECO:0000256" key="2">
    <source>
        <dbReference type="ARBA" id="ARBA00022801"/>
    </source>
</evidence>
<accession>A0ABR3A2K3</accession>
<dbReference type="InterPro" id="IPR029058">
    <property type="entry name" value="AB_hydrolase_fold"/>
</dbReference>
<dbReference type="PANTHER" id="PTHR10272">
    <property type="entry name" value="PLATELET-ACTIVATING FACTOR ACETYLHYDROLASE"/>
    <property type="match status" value="1"/>
</dbReference>
<protein>
    <recommendedName>
        <fullName evidence="1">1-alkyl-2-acetylglycerophosphocholine esterase</fullName>
        <ecNumber evidence="1">3.1.1.47</ecNumber>
    </recommendedName>
</protein>
<dbReference type="EC" id="3.1.1.47" evidence="1"/>
<keyword evidence="3" id="KW-0442">Lipid degradation</keyword>
<evidence type="ECO:0000256" key="3">
    <source>
        <dbReference type="ARBA" id="ARBA00022963"/>
    </source>
</evidence>
<evidence type="ECO:0000256" key="1">
    <source>
        <dbReference type="ARBA" id="ARBA00013201"/>
    </source>
</evidence>
<comment type="caution">
    <text evidence="5">The sequence shown here is derived from an EMBL/GenBank/DDBJ whole genome shotgun (WGS) entry which is preliminary data.</text>
</comment>
<evidence type="ECO:0000313" key="6">
    <source>
        <dbReference type="Proteomes" id="UP001437256"/>
    </source>
</evidence>
<proteinExistence type="predicted"/>
<reference evidence="5 6" key="1">
    <citation type="submission" date="2024-05" db="EMBL/GenBank/DDBJ databases">
        <title>A draft genome resource for the thread blight pathogen Marasmius tenuissimus strain MS-2.</title>
        <authorList>
            <person name="Yulfo-Soto G.E."/>
            <person name="Baruah I.K."/>
            <person name="Amoako-Attah I."/>
            <person name="Bukari Y."/>
            <person name="Meinhardt L.W."/>
            <person name="Bailey B.A."/>
            <person name="Cohen S.P."/>
        </authorList>
    </citation>
    <scope>NUCLEOTIDE SEQUENCE [LARGE SCALE GENOMIC DNA]</scope>
    <source>
        <strain evidence="5 6">MS-2</strain>
    </source>
</reference>
<gene>
    <name evidence="5" type="ORF">AAF712_005309</name>
</gene>
<evidence type="ECO:0000313" key="5">
    <source>
        <dbReference type="EMBL" id="KAL0067594.1"/>
    </source>
</evidence>
<dbReference type="EMBL" id="JBBXMP010000024">
    <property type="protein sequence ID" value="KAL0067594.1"/>
    <property type="molecule type" value="Genomic_DNA"/>
</dbReference>
<dbReference type="SUPFAM" id="SSF53474">
    <property type="entry name" value="alpha/beta-Hydrolases"/>
    <property type="match status" value="1"/>
</dbReference>
<name>A0ABR3A2K3_9AGAR</name>
<keyword evidence="4" id="KW-0443">Lipid metabolism</keyword>
<evidence type="ECO:0000256" key="4">
    <source>
        <dbReference type="ARBA" id="ARBA00023098"/>
    </source>
</evidence>
<keyword evidence="6" id="KW-1185">Reference proteome</keyword>